<dbReference type="RefSeq" id="WP_222825236.1">
    <property type="nucleotide sequence ID" value="NZ_JAHWXP010000003.1"/>
</dbReference>
<evidence type="ECO:0000256" key="1">
    <source>
        <dbReference type="ARBA" id="ARBA00004651"/>
    </source>
</evidence>
<feature type="transmembrane region" description="Helical" evidence="6">
    <location>
        <begin position="38"/>
        <end position="58"/>
    </location>
</feature>
<keyword evidence="8" id="KW-1185">Reference proteome</keyword>
<evidence type="ECO:0000256" key="6">
    <source>
        <dbReference type="SAM" id="Phobius"/>
    </source>
</evidence>
<evidence type="ECO:0000313" key="8">
    <source>
        <dbReference type="Proteomes" id="UP000759298"/>
    </source>
</evidence>
<comment type="subcellular location">
    <subcellularLocation>
        <location evidence="1">Cell membrane</location>
        <topology evidence="1">Multi-pass membrane protein</topology>
    </subcellularLocation>
</comment>
<keyword evidence="2" id="KW-1003">Cell membrane</keyword>
<evidence type="ECO:0000256" key="4">
    <source>
        <dbReference type="ARBA" id="ARBA00022989"/>
    </source>
</evidence>
<organism evidence="7 8">
    <name type="scientific">Alteriqipengyuania abyssalis</name>
    <dbReference type="NCBI Taxonomy" id="2860200"/>
    <lineage>
        <taxon>Bacteria</taxon>
        <taxon>Pseudomonadati</taxon>
        <taxon>Pseudomonadota</taxon>
        <taxon>Alphaproteobacteria</taxon>
        <taxon>Sphingomonadales</taxon>
        <taxon>Erythrobacteraceae</taxon>
        <taxon>Alteriqipengyuania</taxon>
    </lineage>
</organism>
<reference evidence="7 8" key="1">
    <citation type="submission" date="2021-07" db="EMBL/GenBank/DDBJ databases">
        <title>Alteriqipengyuania abyssalis NZ-12B nov, sp.nov isolated from deep sea sponge in pacific ocean.</title>
        <authorList>
            <person name="Tareen S."/>
            <person name="Wink J."/>
        </authorList>
    </citation>
    <scope>NUCLEOTIDE SEQUENCE [LARGE SCALE GENOMIC DNA]</scope>
    <source>
        <strain evidence="7 8">NZ-12B</strain>
    </source>
</reference>
<proteinExistence type="predicted"/>
<keyword evidence="3 6" id="KW-0812">Transmembrane</keyword>
<name>A0ABS7PFH7_9SPHN</name>
<dbReference type="PANTHER" id="PTHR40277">
    <property type="entry name" value="BLL5419 PROTEIN"/>
    <property type="match status" value="1"/>
</dbReference>
<evidence type="ECO:0000313" key="7">
    <source>
        <dbReference type="EMBL" id="MBY8337721.1"/>
    </source>
</evidence>
<feature type="transmembrane region" description="Helical" evidence="6">
    <location>
        <begin position="238"/>
        <end position="258"/>
    </location>
</feature>
<dbReference type="Proteomes" id="UP000759298">
    <property type="component" value="Unassembled WGS sequence"/>
</dbReference>
<sequence>MKKAIGALVSLILLALIWWQVDLTSIRAALAASDGWWLAAGLATIVPLTLVTAMRFGMLTQTPIGLWSATRLILGASSLNLVLPSKLGDLAKAVALTGRHGFDPKLAVGVVVMERSLDMAALLFWGVLALLWVGWGDLWLMLAAAGTGAMLMLLVVLLSPLRFASRFLAIAGRIAPGRIGRWLSGFGETWQQAVGWFWSDRRRVAKVAGVSLLIWGGHLAQFWLFAQGLGRVPFLDNMAFATLAILAGLLPFTMAGVGTRDAAIVLLYAPYLSSGAAAVLGVLATLRYLVPAIAGLPFMGDYLVQVRKERAA</sequence>
<feature type="transmembrane region" description="Helical" evidence="6">
    <location>
        <begin position="139"/>
        <end position="158"/>
    </location>
</feature>
<protein>
    <submittedName>
        <fullName evidence="7">Flippase-like domain-containing protein</fullName>
    </submittedName>
</protein>
<accession>A0ABS7PFH7</accession>
<feature type="transmembrane region" description="Helical" evidence="6">
    <location>
        <begin position="265"/>
        <end position="290"/>
    </location>
</feature>
<feature type="transmembrane region" description="Helical" evidence="6">
    <location>
        <begin position="207"/>
        <end position="226"/>
    </location>
</feature>
<comment type="caution">
    <text evidence="7">The sequence shown here is derived from an EMBL/GenBank/DDBJ whole genome shotgun (WGS) entry which is preliminary data.</text>
</comment>
<dbReference type="Pfam" id="PF03706">
    <property type="entry name" value="LPG_synthase_TM"/>
    <property type="match status" value="1"/>
</dbReference>
<evidence type="ECO:0000256" key="2">
    <source>
        <dbReference type="ARBA" id="ARBA00022475"/>
    </source>
</evidence>
<dbReference type="PANTHER" id="PTHR40277:SF1">
    <property type="entry name" value="BLL5419 PROTEIN"/>
    <property type="match status" value="1"/>
</dbReference>
<feature type="transmembrane region" description="Helical" evidence="6">
    <location>
        <begin position="116"/>
        <end position="133"/>
    </location>
</feature>
<dbReference type="InterPro" id="IPR022791">
    <property type="entry name" value="L-PG_synthase/AglD"/>
</dbReference>
<keyword evidence="5 6" id="KW-0472">Membrane</keyword>
<keyword evidence="4 6" id="KW-1133">Transmembrane helix</keyword>
<evidence type="ECO:0000256" key="3">
    <source>
        <dbReference type="ARBA" id="ARBA00022692"/>
    </source>
</evidence>
<dbReference type="EMBL" id="JAHWXP010000003">
    <property type="protein sequence ID" value="MBY8337721.1"/>
    <property type="molecule type" value="Genomic_DNA"/>
</dbReference>
<evidence type="ECO:0000256" key="5">
    <source>
        <dbReference type="ARBA" id="ARBA00023136"/>
    </source>
</evidence>
<gene>
    <name evidence="7" type="ORF">KYN89_11775</name>
</gene>